<proteinExistence type="predicted"/>
<dbReference type="PROSITE" id="PS50262">
    <property type="entry name" value="G_PROTEIN_RECEP_F1_2"/>
    <property type="match status" value="1"/>
</dbReference>
<keyword evidence="2 8" id="KW-0812">Transmembrane</keyword>
<evidence type="ECO:0000313" key="11">
    <source>
        <dbReference type="Proteomes" id="UP000663828"/>
    </source>
</evidence>
<evidence type="ECO:0000256" key="1">
    <source>
        <dbReference type="ARBA" id="ARBA00004141"/>
    </source>
</evidence>
<dbReference type="InterPro" id="IPR017452">
    <property type="entry name" value="GPCR_Rhodpsn_7TM"/>
</dbReference>
<feature type="transmembrane region" description="Helical" evidence="8">
    <location>
        <begin position="180"/>
        <end position="201"/>
    </location>
</feature>
<dbReference type="GO" id="GO:0004930">
    <property type="term" value="F:G protein-coupled receptor activity"/>
    <property type="evidence" value="ECO:0007669"/>
    <property type="project" value="UniProtKB-KW"/>
</dbReference>
<gene>
    <name evidence="10" type="ORF">XAT740_LOCUS38201</name>
</gene>
<name>A0A815RBP6_ADIRI</name>
<feature type="transmembrane region" description="Helical" evidence="8">
    <location>
        <begin position="280"/>
        <end position="306"/>
    </location>
</feature>
<evidence type="ECO:0000256" key="4">
    <source>
        <dbReference type="ARBA" id="ARBA00023040"/>
    </source>
</evidence>
<dbReference type="Gene3D" id="1.20.1070.10">
    <property type="entry name" value="Rhodopsin 7-helix transmembrane proteins"/>
    <property type="match status" value="1"/>
</dbReference>
<keyword evidence="7" id="KW-0807">Transducer</keyword>
<accession>A0A815RBP6</accession>
<feature type="transmembrane region" description="Helical" evidence="8">
    <location>
        <begin position="22"/>
        <end position="42"/>
    </location>
</feature>
<dbReference type="AlphaFoldDB" id="A0A815RBP6"/>
<evidence type="ECO:0000256" key="7">
    <source>
        <dbReference type="ARBA" id="ARBA00023224"/>
    </source>
</evidence>
<evidence type="ECO:0000256" key="3">
    <source>
        <dbReference type="ARBA" id="ARBA00022989"/>
    </source>
</evidence>
<evidence type="ECO:0000256" key="8">
    <source>
        <dbReference type="SAM" id="Phobius"/>
    </source>
</evidence>
<dbReference type="Proteomes" id="UP000663828">
    <property type="component" value="Unassembled WGS sequence"/>
</dbReference>
<dbReference type="GO" id="GO:0005886">
    <property type="term" value="C:plasma membrane"/>
    <property type="evidence" value="ECO:0007669"/>
    <property type="project" value="TreeGrafter"/>
</dbReference>
<protein>
    <recommendedName>
        <fullName evidence="9">G-protein coupled receptors family 1 profile domain-containing protein</fullName>
    </recommendedName>
</protein>
<feature type="transmembrane region" description="Helical" evidence="8">
    <location>
        <begin position="240"/>
        <end position="260"/>
    </location>
</feature>
<dbReference type="PANTHER" id="PTHR24243:SF230">
    <property type="entry name" value="G-PROTEIN COUPLED RECEPTORS FAMILY 1 PROFILE DOMAIN-CONTAINING PROTEIN"/>
    <property type="match status" value="1"/>
</dbReference>
<keyword evidence="4" id="KW-0297">G-protein coupled receptor</keyword>
<keyword evidence="6" id="KW-0675">Receptor</keyword>
<evidence type="ECO:0000256" key="6">
    <source>
        <dbReference type="ARBA" id="ARBA00023170"/>
    </source>
</evidence>
<evidence type="ECO:0000259" key="9">
    <source>
        <dbReference type="PROSITE" id="PS50262"/>
    </source>
</evidence>
<dbReference type="SUPFAM" id="SSF81321">
    <property type="entry name" value="Family A G protein-coupled receptor-like"/>
    <property type="match status" value="1"/>
</dbReference>
<comment type="subcellular location">
    <subcellularLocation>
        <location evidence="1">Membrane</location>
        <topology evidence="1">Multi-pass membrane protein</topology>
    </subcellularLocation>
</comment>
<feature type="transmembrane region" description="Helical" evidence="8">
    <location>
        <begin position="137"/>
        <end position="160"/>
    </location>
</feature>
<evidence type="ECO:0000256" key="5">
    <source>
        <dbReference type="ARBA" id="ARBA00023136"/>
    </source>
</evidence>
<reference evidence="10" key="1">
    <citation type="submission" date="2021-02" db="EMBL/GenBank/DDBJ databases">
        <authorList>
            <person name="Nowell W R."/>
        </authorList>
    </citation>
    <scope>NUCLEOTIDE SEQUENCE</scope>
</reference>
<feature type="domain" description="G-protein coupled receptors family 1 profile" evidence="9">
    <location>
        <begin position="33"/>
        <end position="299"/>
    </location>
</feature>
<feature type="transmembrane region" description="Helical" evidence="8">
    <location>
        <begin position="94"/>
        <end position="117"/>
    </location>
</feature>
<keyword evidence="5 8" id="KW-0472">Membrane</keyword>
<dbReference type="EMBL" id="CAJNOR010004098">
    <property type="protein sequence ID" value="CAF1474969.1"/>
    <property type="molecule type" value="Genomic_DNA"/>
</dbReference>
<evidence type="ECO:0000313" key="10">
    <source>
        <dbReference type="EMBL" id="CAF1474969.1"/>
    </source>
</evidence>
<keyword evidence="3 8" id="KW-1133">Transmembrane helix</keyword>
<sequence>MSSTSDSVSSISYVTMQINRHVALVVLLFGTVGNIVNMIVLSEQTFNKIPCTNYLYWSSMSAVIYLWSALPTRILEGYSITWQVENGPMCKFRVYSISIAWAVAIWALVGASIDRFLCSSRLVARRQLSTLQMERRYIIVVFTFFTLLFIEVLYCFEAHVPNVPVACYGRNMICRIAIDWIYLLLIIILPSILLIAFGILTMRNIRTRVIRPTIGPMQNTVSNNTTNLPRNDERTLTKMLLVQVFIIFVVNLPFAIHRLYIGITANVTKSAYRLAVESLVFAIVLLTMSVTHTISFYSYVLAGTLYRTVFKRLARSYLHLT</sequence>
<feature type="transmembrane region" description="Helical" evidence="8">
    <location>
        <begin position="54"/>
        <end position="74"/>
    </location>
</feature>
<comment type="caution">
    <text evidence="10">The sequence shown here is derived from an EMBL/GenBank/DDBJ whole genome shotgun (WGS) entry which is preliminary data.</text>
</comment>
<evidence type="ECO:0000256" key="2">
    <source>
        <dbReference type="ARBA" id="ARBA00022692"/>
    </source>
</evidence>
<keyword evidence="11" id="KW-1185">Reference proteome</keyword>
<dbReference type="PANTHER" id="PTHR24243">
    <property type="entry name" value="G-PROTEIN COUPLED RECEPTOR"/>
    <property type="match status" value="1"/>
</dbReference>
<organism evidence="10 11">
    <name type="scientific">Adineta ricciae</name>
    <name type="common">Rotifer</name>
    <dbReference type="NCBI Taxonomy" id="249248"/>
    <lineage>
        <taxon>Eukaryota</taxon>
        <taxon>Metazoa</taxon>
        <taxon>Spiralia</taxon>
        <taxon>Gnathifera</taxon>
        <taxon>Rotifera</taxon>
        <taxon>Eurotatoria</taxon>
        <taxon>Bdelloidea</taxon>
        <taxon>Adinetida</taxon>
        <taxon>Adinetidae</taxon>
        <taxon>Adineta</taxon>
    </lineage>
</organism>